<dbReference type="PROSITE" id="PS50005">
    <property type="entry name" value="TPR"/>
    <property type="match status" value="2"/>
</dbReference>
<evidence type="ECO:0000256" key="3">
    <source>
        <dbReference type="ARBA" id="ARBA00022737"/>
    </source>
</evidence>
<comment type="subcellular location">
    <subcellularLocation>
        <location evidence="1">Cytoplasm</location>
    </subcellularLocation>
</comment>
<proteinExistence type="predicted"/>
<sequence>MAESTLPTTGEELDVKHEFLATATEESQVTLCDPELGVYVDTLRGIAKECLETGNKEYRQGEANNAINSYTEGLQVNCKDKRLNAKLYSNRAAAHFHLGNYQECLDDAAVAVQLEPTLIKAIKKGGFSGIIHQNSFYDFVKSEQCGSRQDTSPQVSMISAVFISAIKEPVLVSSFPCIKKQEAGFIWDWPDASLGCGYQDQGQFKTAIGYHQRHLEIAKEVGDKAGEGESYGNLGIAYIGLGQFKTAIGYHQRHLEIAKEVGDKAGEGKSYANLGIAYIGLGQFKTAIGYHQRHLEIAKEVGDKAGEGRSYANLGCAYQGLGQFKTAIGYHQRDLEIAKEVGDKAGEGGSYVNLGNAHGGEGKFRKAIEYYERNLKIAIEVGDKVGEEASYCNLGEVHRCLGLLKTATRYHHLALEIAKEVGDKVGVGRSFCLLGSIRLNQREFKAAIEGYERQLEIAKEVGDKTGEACSLCLLGEGFECLGNVLKAFVCFQSSVEVYDDIRASLQLNDQWKICYRDQHQTAYKGLWRTHLQEGNVVEALLAAEKGRAQSLRDLMDIRYQPGDSSTNSPSNNTFLSAVPSSTVFMAINGPCVYLWVILSNNNIKMRKVHVNSFKYEDDLKIFIEHLNNTALEEIGAKINVRCENPSLDSPKREAMASDGIPINVLYSKSRALQKLYEIIVTPIAELIEGRELTFVPEGPFCLVPFAPLEDSK</sequence>
<dbReference type="InterPro" id="IPR052386">
    <property type="entry name" value="GPSM"/>
</dbReference>
<dbReference type="Gene3D" id="1.25.40.10">
    <property type="entry name" value="Tetratricopeptide repeat domain"/>
    <property type="match status" value="4"/>
</dbReference>
<evidence type="ECO:0000256" key="4">
    <source>
        <dbReference type="PROSITE-ProRule" id="PRU00339"/>
    </source>
</evidence>
<dbReference type="PANTHER" id="PTHR45954">
    <property type="entry name" value="LD33695P"/>
    <property type="match status" value="1"/>
</dbReference>
<name>A0A2B4RAM6_STYPI</name>
<protein>
    <submittedName>
        <fullName evidence="5">Tetratricopeptide repeat protein 28</fullName>
    </submittedName>
</protein>
<dbReference type="InterPro" id="IPR011990">
    <property type="entry name" value="TPR-like_helical_dom_sf"/>
</dbReference>
<dbReference type="SUPFAM" id="SSF48452">
    <property type="entry name" value="TPR-like"/>
    <property type="match status" value="3"/>
</dbReference>
<dbReference type="GO" id="GO:0005092">
    <property type="term" value="F:GDP-dissociation inhibitor activity"/>
    <property type="evidence" value="ECO:0007669"/>
    <property type="project" value="TreeGrafter"/>
</dbReference>
<dbReference type="GO" id="GO:0001965">
    <property type="term" value="F:G-protein alpha-subunit binding"/>
    <property type="evidence" value="ECO:0007669"/>
    <property type="project" value="TreeGrafter"/>
</dbReference>
<evidence type="ECO:0000313" key="6">
    <source>
        <dbReference type="Proteomes" id="UP000225706"/>
    </source>
</evidence>
<dbReference type="OrthoDB" id="1872379at2759"/>
<evidence type="ECO:0000313" key="5">
    <source>
        <dbReference type="EMBL" id="PFX13282.1"/>
    </source>
</evidence>
<evidence type="ECO:0000256" key="1">
    <source>
        <dbReference type="ARBA" id="ARBA00004496"/>
    </source>
</evidence>
<dbReference type="Pfam" id="PF13176">
    <property type="entry name" value="TPR_7"/>
    <property type="match status" value="1"/>
</dbReference>
<dbReference type="Pfam" id="PF13424">
    <property type="entry name" value="TPR_12"/>
    <property type="match status" value="3"/>
</dbReference>
<keyword evidence="2" id="KW-0963">Cytoplasm</keyword>
<gene>
    <name evidence="5" type="primary">TTC28</name>
    <name evidence="5" type="ORF">AWC38_SpisGene22646</name>
</gene>
<comment type="caution">
    <text evidence="5">The sequence shown here is derived from an EMBL/GenBank/DDBJ whole genome shotgun (WGS) entry which is preliminary data.</text>
</comment>
<dbReference type="PANTHER" id="PTHR45954:SF1">
    <property type="entry name" value="LD33695P"/>
    <property type="match status" value="1"/>
</dbReference>
<dbReference type="GO" id="GO:0000132">
    <property type="term" value="P:establishment of mitotic spindle orientation"/>
    <property type="evidence" value="ECO:0007669"/>
    <property type="project" value="TreeGrafter"/>
</dbReference>
<evidence type="ECO:0000256" key="2">
    <source>
        <dbReference type="ARBA" id="ARBA00022490"/>
    </source>
</evidence>
<reference evidence="6" key="1">
    <citation type="journal article" date="2017" name="bioRxiv">
        <title>Comparative analysis of the genomes of Stylophora pistillata and Acropora digitifera provides evidence for extensive differences between species of corals.</title>
        <authorList>
            <person name="Voolstra C.R."/>
            <person name="Li Y."/>
            <person name="Liew Y.J."/>
            <person name="Baumgarten S."/>
            <person name="Zoccola D."/>
            <person name="Flot J.-F."/>
            <person name="Tambutte S."/>
            <person name="Allemand D."/>
            <person name="Aranda M."/>
        </authorList>
    </citation>
    <scope>NUCLEOTIDE SEQUENCE [LARGE SCALE GENOMIC DNA]</scope>
</reference>
<accession>A0A2B4RAM6</accession>
<dbReference type="SMART" id="SM00028">
    <property type="entry name" value="TPR"/>
    <property type="match status" value="10"/>
</dbReference>
<organism evidence="5 6">
    <name type="scientific">Stylophora pistillata</name>
    <name type="common">Smooth cauliflower coral</name>
    <dbReference type="NCBI Taxonomy" id="50429"/>
    <lineage>
        <taxon>Eukaryota</taxon>
        <taxon>Metazoa</taxon>
        <taxon>Cnidaria</taxon>
        <taxon>Anthozoa</taxon>
        <taxon>Hexacorallia</taxon>
        <taxon>Scleractinia</taxon>
        <taxon>Astrocoeniina</taxon>
        <taxon>Pocilloporidae</taxon>
        <taxon>Stylophora</taxon>
    </lineage>
</organism>
<dbReference type="AlphaFoldDB" id="A0A2B4RAM6"/>
<feature type="repeat" description="TPR" evidence="4">
    <location>
        <begin position="348"/>
        <end position="381"/>
    </location>
</feature>
<dbReference type="EMBL" id="LSMT01001018">
    <property type="protein sequence ID" value="PFX13282.1"/>
    <property type="molecule type" value="Genomic_DNA"/>
</dbReference>
<dbReference type="GO" id="GO:0005938">
    <property type="term" value="C:cell cortex"/>
    <property type="evidence" value="ECO:0007669"/>
    <property type="project" value="TreeGrafter"/>
</dbReference>
<feature type="repeat" description="TPR" evidence="4">
    <location>
        <begin position="268"/>
        <end position="301"/>
    </location>
</feature>
<dbReference type="Proteomes" id="UP000225706">
    <property type="component" value="Unassembled WGS sequence"/>
</dbReference>
<keyword evidence="3" id="KW-0677">Repeat</keyword>
<dbReference type="InterPro" id="IPR019734">
    <property type="entry name" value="TPR_rpt"/>
</dbReference>
<dbReference type="STRING" id="50429.A0A2B4RAM6"/>
<keyword evidence="6" id="KW-1185">Reference proteome</keyword>
<keyword evidence="4" id="KW-0802">TPR repeat</keyword>